<name>A0A072URB5_MEDTR</name>
<reference evidence="7 9" key="2">
    <citation type="journal article" date="2014" name="BMC Genomics">
        <title>An improved genome release (version Mt4.0) for the model legume Medicago truncatula.</title>
        <authorList>
            <person name="Tang H."/>
            <person name="Krishnakumar V."/>
            <person name="Bidwell S."/>
            <person name="Rosen B."/>
            <person name="Chan A."/>
            <person name="Zhou S."/>
            <person name="Gentzbittel L."/>
            <person name="Childs K.L."/>
            <person name="Yandell M."/>
            <person name="Gundlach H."/>
            <person name="Mayer K.F."/>
            <person name="Schwartz D.C."/>
            <person name="Town C.D."/>
        </authorList>
    </citation>
    <scope>GENOME REANNOTATION</scope>
    <source>
        <strain evidence="7">A17</strain>
        <strain evidence="8 9">cv. Jemalong A17</strain>
    </source>
</reference>
<dbReference type="HOGENOM" id="CLU_1374058_0_0_1"/>
<keyword evidence="5" id="KW-0539">Nucleus</keyword>
<dbReference type="SUPFAM" id="SSF101936">
    <property type="entry name" value="DNA-binding pseudobarrel domain"/>
    <property type="match status" value="1"/>
</dbReference>
<evidence type="ECO:0000313" key="7">
    <source>
        <dbReference type="EMBL" id="KEH32237.1"/>
    </source>
</evidence>
<keyword evidence="6" id="KW-1133">Transmembrane helix</keyword>
<evidence type="ECO:0000256" key="5">
    <source>
        <dbReference type="ARBA" id="ARBA00023242"/>
    </source>
</evidence>
<reference evidence="8" key="3">
    <citation type="submission" date="2015-04" db="UniProtKB">
        <authorList>
            <consortium name="EnsemblPlants"/>
        </authorList>
    </citation>
    <scope>IDENTIFICATION</scope>
    <source>
        <strain evidence="8">cv. Jemalong A17</strain>
    </source>
</reference>
<evidence type="ECO:0000256" key="2">
    <source>
        <dbReference type="ARBA" id="ARBA00023015"/>
    </source>
</evidence>
<gene>
    <name evidence="7" type="ordered locus">MTR_4g117740</name>
</gene>
<proteinExistence type="predicted"/>
<dbReference type="Proteomes" id="UP000002051">
    <property type="component" value="Chromosome 4"/>
</dbReference>
<dbReference type="EnsemblPlants" id="KEH32237">
    <property type="protein sequence ID" value="KEH32237"/>
    <property type="gene ID" value="MTR_4g117740"/>
</dbReference>
<keyword evidence="6 7" id="KW-0812">Transmembrane</keyword>
<evidence type="ECO:0000313" key="8">
    <source>
        <dbReference type="EnsemblPlants" id="KEH32237"/>
    </source>
</evidence>
<dbReference type="Gene3D" id="2.40.330.10">
    <property type="entry name" value="DNA-binding pseudobarrel domain"/>
    <property type="match status" value="1"/>
</dbReference>
<dbReference type="InterPro" id="IPR015300">
    <property type="entry name" value="DNA-bd_pseudobarrel_sf"/>
</dbReference>
<dbReference type="AlphaFoldDB" id="A0A072URB5"/>
<keyword evidence="9" id="KW-1185">Reference proteome</keyword>
<evidence type="ECO:0000256" key="4">
    <source>
        <dbReference type="ARBA" id="ARBA00023163"/>
    </source>
</evidence>
<organism evidence="7 9">
    <name type="scientific">Medicago truncatula</name>
    <name type="common">Barrel medic</name>
    <name type="synonym">Medicago tribuloides</name>
    <dbReference type="NCBI Taxonomy" id="3880"/>
    <lineage>
        <taxon>Eukaryota</taxon>
        <taxon>Viridiplantae</taxon>
        <taxon>Streptophyta</taxon>
        <taxon>Embryophyta</taxon>
        <taxon>Tracheophyta</taxon>
        <taxon>Spermatophyta</taxon>
        <taxon>Magnoliopsida</taxon>
        <taxon>eudicotyledons</taxon>
        <taxon>Gunneridae</taxon>
        <taxon>Pentapetalae</taxon>
        <taxon>rosids</taxon>
        <taxon>fabids</taxon>
        <taxon>Fabales</taxon>
        <taxon>Fabaceae</taxon>
        <taxon>Papilionoideae</taxon>
        <taxon>50 kb inversion clade</taxon>
        <taxon>NPAAA clade</taxon>
        <taxon>Hologalegina</taxon>
        <taxon>IRL clade</taxon>
        <taxon>Trifolieae</taxon>
        <taxon>Medicago</taxon>
    </lineage>
</organism>
<keyword evidence="6" id="KW-0472">Membrane</keyword>
<evidence type="ECO:0000256" key="6">
    <source>
        <dbReference type="SAM" id="Phobius"/>
    </source>
</evidence>
<feature type="transmembrane region" description="Helical" evidence="6">
    <location>
        <begin position="114"/>
        <end position="131"/>
    </location>
</feature>
<evidence type="ECO:0000256" key="3">
    <source>
        <dbReference type="ARBA" id="ARBA00023125"/>
    </source>
</evidence>
<keyword evidence="4" id="KW-0804">Transcription</keyword>
<keyword evidence="3" id="KW-0238">DNA-binding</keyword>
<comment type="subcellular location">
    <subcellularLocation>
        <location evidence="1">Nucleus</location>
    </subcellularLocation>
</comment>
<evidence type="ECO:0000256" key="1">
    <source>
        <dbReference type="ARBA" id="ARBA00004123"/>
    </source>
</evidence>
<reference evidence="7 9" key="1">
    <citation type="journal article" date="2011" name="Nature">
        <title>The Medicago genome provides insight into the evolution of rhizobial symbioses.</title>
        <authorList>
            <person name="Young N.D."/>
            <person name="Debelle F."/>
            <person name="Oldroyd G.E."/>
            <person name="Geurts R."/>
            <person name="Cannon S.B."/>
            <person name="Udvardi M.K."/>
            <person name="Benedito V.A."/>
            <person name="Mayer K.F."/>
            <person name="Gouzy J."/>
            <person name="Schoof H."/>
            <person name="Van de Peer Y."/>
            <person name="Proost S."/>
            <person name="Cook D.R."/>
            <person name="Meyers B.C."/>
            <person name="Spannagl M."/>
            <person name="Cheung F."/>
            <person name="De Mita S."/>
            <person name="Krishnakumar V."/>
            <person name="Gundlach H."/>
            <person name="Zhou S."/>
            <person name="Mudge J."/>
            <person name="Bharti A.K."/>
            <person name="Murray J.D."/>
            <person name="Naoumkina M.A."/>
            <person name="Rosen B."/>
            <person name="Silverstein K.A."/>
            <person name="Tang H."/>
            <person name="Rombauts S."/>
            <person name="Zhao P.X."/>
            <person name="Zhou P."/>
            <person name="Barbe V."/>
            <person name="Bardou P."/>
            <person name="Bechner M."/>
            <person name="Bellec A."/>
            <person name="Berger A."/>
            <person name="Berges H."/>
            <person name="Bidwell S."/>
            <person name="Bisseling T."/>
            <person name="Choisne N."/>
            <person name="Couloux A."/>
            <person name="Denny R."/>
            <person name="Deshpande S."/>
            <person name="Dai X."/>
            <person name="Doyle J.J."/>
            <person name="Dudez A.M."/>
            <person name="Farmer A.D."/>
            <person name="Fouteau S."/>
            <person name="Franken C."/>
            <person name="Gibelin C."/>
            <person name="Gish J."/>
            <person name="Goldstein S."/>
            <person name="Gonzalez A.J."/>
            <person name="Green P.J."/>
            <person name="Hallab A."/>
            <person name="Hartog M."/>
            <person name="Hua A."/>
            <person name="Humphray S.J."/>
            <person name="Jeong D.H."/>
            <person name="Jing Y."/>
            <person name="Jocker A."/>
            <person name="Kenton S.M."/>
            <person name="Kim D.J."/>
            <person name="Klee K."/>
            <person name="Lai H."/>
            <person name="Lang C."/>
            <person name="Lin S."/>
            <person name="Macmil S.L."/>
            <person name="Magdelenat G."/>
            <person name="Matthews L."/>
            <person name="McCorrison J."/>
            <person name="Monaghan E.L."/>
            <person name="Mun J.H."/>
            <person name="Najar F.Z."/>
            <person name="Nicholson C."/>
            <person name="Noirot C."/>
            <person name="O'Bleness M."/>
            <person name="Paule C.R."/>
            <person name="Poulain J."/>
            <person name="Prion F."/>
            <person name="Qin B."/>
            <person name="Qu C."/>
            <person name="Retzel E.F."/>
            <person name="Riddle C."/>
            <person name="Sallet E."/>
            <person name="Samain S."/>
            <person name="Samson N."/>
            <person name="Sanders I."/>
            <person name="Saurat O."/>
            <person name="Scarpelli C."/>
            <person name="Schiex T."/>
            <person name="Segurens B."/>
            <person name="Severin A.J."/>
            <person name="Sherrier D.J."/>
            <person name="Shi R."/>
            <person name="Sims S."/>
            <person name="Singer S.R."/>
            <person name="Sinharoy S."/>
            <person name="Sterck L."/>
            <person name="Viollet A."/>
            <person name="Wang B.B."/>
            <person name="Wang K."/>
            <person name="Wang M."/>
            <person name="Wang X."/>
            <person name="Warfsmann J."/>
            <person name="Weissenbach J."/>
            <person name="White D.D."/>
            <person name="White J.D."/>
            <person name="Wiley G.B."/>
            <person name="Wincker P."/>
            <person name="Xing Y."/>
            <person name="Yang L."/>
            <person name="Yao Z."/>
            <person name="Ying F."/>
            <person name="Zhai J."/>
            <person name="Zhou L."/>
            <person name="Zuber A."/>
            <person name="Denarie J."/>
            <person name="Dixon R.A."/>
            <person name="May G.D."/>
            <person name="Schwartz D.C."/>
            <person name="Rogers J."/>
            <person name="Quetier F."/>
            <person name="Town C.D."/>
            <person name="Roe B.A."/>
        </authorList>
    </citation>
    <scope>NUCLEOTIDE SEQUENCE [LARGE SCALE GENOMIC DNA]</scope>
    <source>
        <strain evidence="7">A17</strain>
        <strain evidence="8 9">cv. Jemalong A17</strain>
    </source>
</reference>
<dbReference type="GO" id="GO:0005634">
    <property type="term" value="C:nucleus"/>
    <property type="evidence" value="ECO:0007669"/>
    <property type="project" value="UniProtKB-SubCell"/>
</dbReference>
<dbReference type="EMBL" id="CM001220">
    <property type="protein sequence ID" value="KEH32237.1"/>
    <property type="molecule type" value="Genomic_DNA"/>
</dbReference>
<accession>A0A072URB5</accession>
<evidence type="ECO:0000313" key="9">
    <source>
        <dbReference type="Proteomes" id="UP000002051"/>
    </source>
</evidence>
<dbReference type="GO" id="GO:0003677">
    <property type="term" value="F:DNA binding"/>
    <property type="evidence" value="ECO:0007669"/>
    <property type="project" value="UniProtKB-KW"/>
</dbReference>
<sequence length="199" mass="22175">MRLGSLDNQRNSVENPIVHVRSKLCSDANGVNLKETHYKKMLGSLGYISAAPPDMIFVFVGVVMLPSMFGHDFGNQIGRYATLVDPNSNEFQVLVERPNGCIYLAKGWHALRDFYNLSLGGWVTIVFLGQGRFKIRIKDRPVPSAFAHDLMNFQYAYEKRLSGDEIKNGCMNLAYSGFCELALDVNAAALVMVDECGNQ</sequence>
<keyword evidence="2" id="KW-0805">Transcription regulation</keyword>
<feature type="transmembrane region" description="Helical" evidence="6">
    <location>
        <begin position="44"/>
        <end position="65"/>
    </location>
</feature>
<protein>
    <submittedName>
        <fullName evidence="7">Transmembrane protein, putative</fullName>
    </submittedName>
</protein>